<reference evidence="2" key="1">
    <citation type="submission" date="2011-04" db="EMBL/GenBank/DDBJ databases">
        <title>Evolution of plant cell wall degrading machinery underlies the functional diversity of forest fungi.</title>
        <authorList>
            <consortium name="US DOE Joint Genome Institute (JGI-PGF)"/>
            <person name="Eastwood D.C."/>
            <person name="Floudas D."/>
            <person name="Binder M."/>
            <person name="Majcherczyk A."/>
            <person name="Schneider P."/>
            <person name="Aerts A."/>
            <person name="Asiegbu F.O."/>
            <person name="Baker S.E."/>
            <person name="Barry K."/>
            <person name="Bendiksby M."/>
            <person name="Blumentritt M."/>
            <person name="Coutinho P.M."/>
            <person name="Cullen D."/>
            <person name="Cullen D."/>
            <person name="Gathman A."/>
            <person name="Goodell B."/>
            <person name="Henrissat B."/>
            <person name="Ihrmark K."/>
            <person name="Kauserud H."/>
            <person name="Kohler A."/>
            <person name="LaButti K."/>
            <person name="Lapidus A."/>
            <person name="Lavin J.L."/>
            <person name="Lee Y.-H."/>
            <person name="Lindquist E."/>
            <person name="Lilly W."/>
            <person name="Lucas S."/>
            <person name="Morin E."/>
            <person name="Murat C."/>
            <person name="Oguiza J.A."/>
            <person name="Park J."/>
            <person name="Pisabarro A.G."/>
            <person name="Riley R."/>
            <person name="Rosling A."/>
            <person name="Salamov A."/>
            <person name="Schmidt O."/>
            <person name="Schmutz J."/>
            <person name="Skrede I."/>
            <person name="Stenlid J."/>
            <person name="Wiebenga A."/>
            <person name="Xie X."/>
            <person name="Kues U."/>
            <person name="Hibbett D.S."/>
            <person name="Hoffmeister D."/>
            <person name="Hogberg N."/>
            <person name="Martin F."/>
            <person name="Grigoriev I.V."/>
            <person name="Watkinson S.C."/>
        </authorList>
    </citation>
    <scope>NUCLEOTIDE SEQUENCE</scope>
    <source>
        <strain evidence="2">S7.9</strain>
    </source>
</reference>
<dbReference type="GeneID" id="18811282"/>
<evidence type="ECO:0000256" key="1">
    <source>
        <dbReference type="SAM" id="SignalP"/>
    </source>
</evidence>
<feature type="chain" id="PRO_5003376281" evidence="1">
    <location>
        <begin position="19"/>
        <end position="52"/>
    </location>
</feature>
<evidence type="ECO:0000313" key="2">
    <source>
        <dbReference type="EMBL" id="EGO25544.1"/>
    </source>
</evidence>
<dbReference type="Proteomes" id="UP000008064">
    <property type="component" value="Unassembled WGS sequence"/>
</dbReference>
<dbReference type="RefSeq" id="XP_007317666.1">
    <property type="nucleotide sequence ID" value="XM_007317604.1"/>
</dbReference>
<proteinExistence type="predicted"/>
<keyword evidence="1" id="KW-0732">Signal</keyword>
<name>F8NT71_SERL9</name>
<accession>F8NT71</accession>
<dbReference type="HOGENOM" id="CLU_3088729_0_0_1"/>
<sequence length="52" mass="5659">MSGFAAIINLLIYFYSAAKTSTSKDSILLSNASSSFQMLGQTLLVKDYAFKT</sequence>
<dbReference type="EMBL" id="GL945433">
    <property type="protein sequence ID" value="EGO25544.1"/>
    <property type="molecule type" value="Genomic_DNA"/>
</dbReference>
<organism>
    <name type="scientific">Serpula lacrymans var. lacrymans (strain S7.9)</name>
    <name type="common">Dry rot fungus</name>
    <dbReference type="NCBI Taxonomy" id="578457"/>
    <lineage>
        <taxon>Eukaryota</taxon>
        <taxon>Fungi</taxon>
        <taxon>Dikarya</taxon>
        <taxon>Basidiomycota</taxon>
        <taxon>Agaricomycotina</taxon>
        <taxon>Agaricomycetes</taxon>
        <taxon>Agaricomycetidae</taxon>
        <taxon>Boletales</taxon>
        <taxon>Coniophorineae</taxon>
        <taxon>Serpulaceae</taxon>
        <taxon>Serpula</taxon>
    </lineage>
</organism>
<feature type="signal peptide" evidence="1">
    <location>
        <begin position="1"/>
        <end position="18"/>
    </location>
</feature>
<dbReference type="AlphaFoldDB" id="F8NT71"/>
<dbReference type="KEGG" id="sla:SERLADRAFT_387665"/>
<gene>
    <name evidence="2" type="ORF">SERLADRAFT_387665</name>
</gene>
<protein>
    <submittedName>
        <fullName evidence="2">Uncharacterized protein</fullName>
    </submittedName>
</protein>